<comment type="caution">
    <text evidence="1">The sequence shown here is derived from an EMBL/GenBank/DDBJ whole genome shotgun (WGS) entry which is preliminary data.</text>
</comment>
<evidence type="ECO:0000313" key="2">
    <source>
        <dbReference type="Proteomes" id="UP001162992"/>
    </source>
</evidence>
<reference evidence="2" key="1">
    <citation type="journal article" date="2024" name="Proc. Natl. Acad. Sci. U.S.A.">
        <title>Extraordinary preservation of gene collinearity over three hundred million years revealed in homosporous lycophytes.</title>
        <authorList>
            <person name="Li C."/>
            <person name="Wickell D."/>
            <person name="Kuo L.Y."/>
            <person name="Chen X."/>
            <person name="Nie B."/>
            <person name="Liao X."/>
            <person name="Peng D."/>
            <person name="Ji J."/>
            <person name="Jenkins J."/>
            <person name="Williams M."/>
            <person name="Shu S."/>
            <person name="Plott C."/>
            <person name="Barry K."/>
            <person name="Rajasekar S."/>
            <person name="Grimwood J."/>
            <person name="Han X."/>
            <person name="Sun S."/>
            <person name="Hou Z."/>
            <person name="He W."/>
            <person name="Dai G."/>
            <person name="Sun C."/>
            <person name="Schmutz J."/>
            <person name="Leebens-Mack J.H."/>
            <person name="Li F.W."/>
            <person name="Wang L."/>
        </authorList>
    </citation>
    <scope>NUCLEOTIDE SEQUENCE [LARGE SCALE GENOMIC DNA]</scope>
    <source>
        <strain evidence="2">cv. PW_Plant_1</strain>
    </source>
</reference>
<dbReference type="EMBL" id="CM055099">
    <property type="protein sequence ID" value="KAJ7547652.1"/>
    <property type="molecule type" value="Genomic_DNA"/>
</dbReference>
<proteinExistence type="predicted"/>
<protein>
    <submittedName>
        <fullName evidence="1">Uncharacterized protein</fullName>
    </submittedName>
</protein>
<keyword evidence="2" id="KW-1185">Reference proteome</keyword>
<accession>A0ACC2D145</accession>
<name>A0ACC2D145_DIPCM</name>
<evidence type="ECO:0000313" key="1">
    <source>
        <dbReference type="EMBL" id="KAJ7547652.1"/>
    </source>
</evidence>
<gene>
    <name evidence="1" type="ORF">O6H91_08G096700</name>
</gene>
<dbReference type="Proteomes" id="UP001162992">
    <property type="component" value="Chromosome 8"/>
</dbReference>
<sequence length="871" mass="97596">MFEIWQEDIVAALSFTMFSGKTLTLELNGLQPAVSPSPGQQPPGWEQGAWYGNIQYLINISFLGALCCILLFLIVKLRSDQRLPGPASLAAKLLAVWHTTEQQIARLCGANSVQYLAVEGYTFIAFFFISVPAVLLLLVVNLYGGKVPIQDQFAKATVAHIREGSAWLWVHAVFMLAITALMHTCIDRLESRLQATRYHDGSSTDSVSIFTLMIRGVPRILAMDKQPLEDYFEHRYPGKIFRVVVPPDLDAFSRLRSMLLKTKNELLEAQDQQRIQNHNAIDSDYFLDSDSAGSYADLSSPRTRSGDVSGHAFSSSFHWRRAWVWLSAGARRIGTYISVWGHCTLGDRIRRLEKRYADLDGRLTAYKEGRARGSGIAFVVFKDIFTASRALQDARMKSKKVGTTFSMVDMQLAMDRWKVERAPPAGDIYWQHLGRSTIERRLRTIAINAFLLLLLMFCSSPLAALTALHNASHIVGPEALEHLQLWLAWARGSSWASTFFFQFLPNVLIFLSMYVVVPAVLAYLSKFESHLTVSGEQQAVLVKTVCFFLVNLILLKALVETTLEAALVHLGQCYLDDAECKSIKQLMSSTFLATSCLSTLAFLITSSLLGISFDLLAPIPWIKRKYRLLKTRGTRTYLFEGAGALSSSTADAESNEERSLHDVLSPDNGYELHLDDSTVLEGEMTNGLDLQSQNLSVYPLAGDFHWGVQSFDFAQYYAFNVTIFAMVLIYSTFAPIVLPFGALYFGYRYIVDKYNFLFVYRVRGFPVANDGKLMGTVLRLMRVSMCLYLVAMLLFFSVRGDSERLQLLGTLALLMVVCAKYGIEKLLSAPKDGFDLSIVQGVHTVDELLNGGDAEYEVLAQPNFDWDSRVQ</sequence>
<organism evidence="1 2">
    <name type="scientific">Diphasiastrum complanatum</name>
    <name type="common">Issler's clubmoss</name>
    <name type="synonym">Lycopodium complanatum</name>
    <dbReference type="NCBI Taxonomy" id="34168"/>
    <lineage>
        <taxon>Eukaryota</taxon>
        <taxon>Viridiplantae</taxon>
        <taxon>Streptophyta</taxon>
        <taxon>Embryophyta</taxon>
        <taxon>Tracheophyta</taxon>
        <taxon>Lycopodiopsida</taxon>
        <taxon>Lycopodiales</taxon>
        <taxon>Lycopodiaceae</taxon>
        <taxon>Lycopodioideae</taxon>
        <taxon>Diphasiastrum</taxon>
    </lineage>
</organism>